<dbReference type="SUPFAM" id="SSF53335">
    <property type="entry name" value="S-adenosyl-L-methionine-dependent methyltransferases"/>
    <property type="match status" value="1"/>
</dbReference>
<dbReference type="GO" id="GO:0032259">
    <property type="term" value="P:methylation"/>
    <property type="evidence" value="ECO:0007669"/>
    <property type="project" value="UniProtKB-KW"/>
</dbReference>
<gene>
    <name evidence="2" type="ORF">MPL1_12648</name>
</gene>
<dbReference type="Pfam" id="PF13489">
    <property type="entry name" value="Methyltransf_23"/>
    <property type="match status" value="1"/>
</dbReference>
<evidence type="ECO:0000313" key="2">
    <source>
        <dbReference type="EMBL" id="EMR11990.1"/>
    </source>
</evidence>
<dbReference type="Proteomes" id="UP000012019">
    <property type="component" value="Unassembled WGS sequence"/>
</dbReference>
<organism evidence="2 3">
    <name type="scientific">Methylophaga lonarensis MPL</name>
    <dbReference type="NCBI Taxonomy" id="1286106"/>
    <lineage>
        <taxon>Bacteria</taxon>
        <taxon>Pseudomonadati</taxon>
        <taxon>Pseudomonadota</taxon>
        <taxon>Gammaproteobacteria</taxon>
        <taxon>Thiotrichales</taxon>
        <taxon>Piscirickettsiaceae</taxon>
        <taxon>Methylophaga</taxon>
    </lineage>
</organism>
<dbReference type="Gene3D" id="3.40.50.150">
    <property type="entry name" value="Vaccinia Virus protein VP39"/>
    <property type="match status" value="1"/>
</dbReference>
<dbReference type="PANTHER" id="PTHR43861">
    <property type="entry name" value="TRANS-ACONITATE 2-METHYLTRANSFERASE-RELATED"/>
    <property type="match status" value="1"/>
</dbReference>
<sequence>MDKPQQSPNDMKIVESWSKNVTQWTLAVRGQHIESRRLVTNRAIIEAILEQSPRSVLDIGCGEGWLLRELASQVPELLGVDAVSSLIDAAKAADGGDFIVATFDELANALNKRQFDVAVCNFSLLGQVSVEHLFVAIPSVLNPAGVLIVQTLHPQVACGDLAYVDGWREGSWDGFDSSFVEPAPWYFRTLESWLALFSNNGLRLLEMREPVHPKTQKPASIIFIGIKDATE</sequence>
<dbReference type="InterPro" id="IPR029063">
    <property type="entry name" value="SAM-dependent_MTases_sf"/>
</dbReference>
<reference evidence="2 3" key="1">
    <citation type="journal article" date="2013" name="Genome Announc.">
        <title>Draft Genome Sequence of Methylophaga lonarensis MPLT, a Haloalkaliphilic (Non-Methane-Utilizing) Methylotroph.</title>
        <authorList>
            <person name="Shetty S.A."/>
            <person name="Marathe N.P."/>
            <person name="Munot H."/>
            <person name="Antony C.P."/>
            <person name="Dhotre D.P."/>
            <person name="Murrell J.C."/>
            <person name="Shouche Y.S."/>
        </authorList>
    </citation>
    <scope>NUCLEOTIDE SEQUENCE [LARGE SCALE GENOMIC DNA]</scope>
    <source>
        <strain evidence="2 3">MPL</strain>
    </source>
</reference>
<dbReference type="PATRIC" id="fig|1286106.3.peg.2527"/>
<dbReference type="PANTHER" id="PTHR43861:SF3">
    <property type="entry name" value="PUTATIVE (AFU_ORTHOLOGUE AFUA_2G14390)-RELATED"/>
    <property type="match status" value="1"/>
</dbReference>
<dbReference type="AlphaFoldDB" id="M7PDL5"/>
<protein>
    <submittedName>
        <fullName evidence="2">Methyltransferase family protein</fullName>
    </submittedName>
</protein>
<dbReference type="STRING" id="1286106.MPL1_12648"/>
<accession>M7PDL5</accession>
<dbReference type="CDD" id="cd02440">
    <property type="entry name" value="AdoMet_MTases"/>
    <property type="match status" value="1"/>
</dbReference>
<dbReference type="eggNOG" id="COG0500">
    <property type="taxonomic scope" value="Bacteria"/>
</dbReference>
<name>M7PDL5_9GAMM</name>
<keyword evidence="3" id="KW-1185">Reference proteome</keyword>
<proteinExistence type="predicted"/>
<keyword evidence="2" id="KW-0489">Methyltransferase</keyword>
<evidence type="ECO:0000256" key="1">
    <source>
        <dbReference type="ARBA" id="ARBA00022679"/>
    </source>
</evidence>
<keyword evidence="1 2" id="KW-0808">Transferase</keyword>
<comment type="caution">
    <text evidence="2">The sequence shown here is derived from an EMBL/GenBank/DDBJ whole genome shotgun (WGS) entry which is preliminary data.</text>
</comment>
<evidence type="ECO:0000313" key="3">
    <source>
        <dbReference type="Proteomes" id="UP000012019"/>
    </source>
</evidence>
<dbReference type="EMBL" id="APHR01000078">
    <property type="protein sequence ID" value="EMR11990.1"/>
    <property type="molecule type" value="Genomic_DNA"/>
</dbReference>
<dbReference type="RefSeq" id="WP_009727470.1">
    <property type="nucleotide sequence ID" value="NZ_APHR01000078.1"/>
</dbReference>
<dbReference type="GO" id="GO:0008168">
    <property type="term" value="F:methyltransferase activity"/>
    <property type="evidence" value="ECO:0007669"/>
    <property type="project" value="UniProtKB-KW"/>
</dbReference>
<dbReference type="OrthoDB" id="9791837at2"/>